<name>A0A350HA84_UNCW3</name>
<dbReference type="PANTHER" id="PTHR33154:SF18">
    <property type="entry name" value="ARSENICAL RESISTANCE OPERON REPRESSOR"/>
    <property type="match status" value="1"/>
</dbReference>
<evidence type="ECO:0000256" key="3">
    <source>
        <dbReference type="ARBA" id="ARBA00023163"/>
    </source>
</evidence>
<evidence type="ECO:0000256" key="2">
    <source>
        <dbReference type="ARBA" id="ARBA00023125"/>
    </source>
</evidence>
<dbReference type="Pfam" id="PF01022">
    <property type="entry name" value="HTH_5"/>
    <property type="match status" value="1"/>
</dbReference>
<gene>
    <name evidence="5" type="ORF">DCW38_04635</name>
</gene>
<dbReference type="EMBL" id="DMZY01000136">
    <property type="protein sequence ID" value="HAV92450.1"/>
    <property type="molecule type" value="Genomic_DNA"/>
</dbReference>
<dbReference type="SUPFAM" id="SSF46785">
    <property type="entry name" value="Winged helix' DNA-binding domain"/>
    <property type="match status" value="1"/>
</dbReference>
<accession>A0A350HA84</accession>
<dbReference type="InterPro" id="IPR036390">
    <property type="entry name" value="WH_DNA-bd_sf"/>
</dbReference>
<dbReference type="PANTHER" id="PTHR33154">
    <property type="entry name" value="TRANSCRIPTIONAL REGULATOR, ARSR FAMILY"/>
    <property type="match status" value="1"/>
</dbReference>
<dbReference type="InterPro" id="IPR051081">
    <property type="entry name" value="HTH_MetalResp_TranReg"/>
</dbReference>
<dbReference type="GO" id="GO:0003677">
    <property type="term" value="F:DNA binding"/>
    <property type="evidence" value="ECO:0007669"/>
    <property type="project" value="UniProtKB-KW"/>
</dbReference>
<feature type="domain" description="HTH arsR-type" evidence="4">
    <location>
        <begin position="1"/>
        <end position="89"/>
    </location>
</feature>
<reference evidence="5 6" key="1">
    <citation type="journal article" date="2018" name="Nat. Biotechnol.">
        <title>A standardized bacterial taxonomy based on genome phylogeny substantially revises the tree of life.</title>
        <authorList>
            <person name="Parks D.H."/>
            <person name="Chuvochina M."/>
            <person name="Waite D.W."/>
            <person name="Rinke C."/>
            <person name="Skarshewski A."/>
            <person name="Chaumeil P.A."/>
            <person name="Hugenholtz P."/>
        </authorList>
    </citation>
    <scope>NUCLEOTIDE SEQUENCE [LARGE SCALE GENOMIC DNA]</scope>
    <source>
        <strain evidence="5">UBA9956</strain>
    </source>
</reference>
<dbReference type="PRINTS" id="PR00778">
    <property type="entry name" value="HTHARSR"/>
</dbReference>
<dbReference type="InterPro" id="IPR011991">
    <property type="entry name" value="ArsR-like_HTH"/>
</dbReference>
<dbReference type="InterPro" id="IPR036388">
    <property type="entry name" value="WH-like_DNA-bd_sf"/>
</dbReference>
<dbReference type="Gene3D" id="1.10.10.10">
    <property type="entry name" value="Winged helix-like DNA-binding domain superfamily/Winged helix DNA-binding domain"/>
    <property type="match status" value="1"/>
</dbReference>
<dbReference type="NCBIfam" id="NF033788">
    <property type="entry name" value="HTH_metalloreg"/>
    <property type="match status" value="1"/>
</dbReference>
<evidence type="ECO:0000256" key="1">
    <source>
        <dbReference type="ARBA" id="ARBA00023015"/>
    </source>
</evidence>
<keyword evidence="3" id="KW-0804">Transcription</keyword>
<evidence type="ECO:0000313" key="5">
    <source>
        <dbReference type="EMBL" id="HAV92450.1"/>
    </source>
</evidence>
<dbReference type="SMART" id="SM00418">
    <property type="entry name" value="HTH_ARSR"/>
    <property type="match status" value="1"/>
</dbReference>
<dbReference type="Proteomes" id="UP000264062">
    <property type="component" value="Unassembled WGS sequence"/>
</dbReference>
<comment type="caution">
    <text evidence="5">The sequence shown here is derived from an EMBL/GenBank/DDBJ whole genome shotgun (WGS) entry which is preliminary data.</text>
</comment>
<proteinExistence type="predicted"/>
<keyword evidence="1" id="KW-0805">Transcription regulation</keyword>
<evidence type="ECO:0000313" key="6">
    <source>
        <dbReference type="Proteomes" id="UP000264062"/>
    </source>
</evidence>
<dbReference type="GO" id="GO:0003700">
    <property type="term" value="F:DNA-binding transcription factor activity"/>
    <property type="evidence" value="ECO:0007669"/>
    <property type="project" value="InterPro"/>
</dbReference>
<keyword evidence="2" id="KW-0238">DNA-binding</keyword>
<protein>
    <submittedName>
        <fullName evidence="5">Transcriptional regulator</fullName>
    </submittedName>
</protein>
<sequence length="89" mass="10689">MLIDKNFHKVRAISDKTRYRIMRMLIQRELCVCQIQKELCMSQPRISRHLSILKKAGLLGSKREGKMIFFFIIETKANKKFLDFLREEK</sequence>
<evidence type="ECO:0000259" key="4">
    <source>
        <dbReference type="PROSITE" id="PS50987"/>
    </source>
</evidence>
<dbReference type="CDD" id="cd00090">
    <property type="entry name" value="HTH_ARSR"/>
    <property type="match status" value="1"/>
</dbReference>
<dbReference type="AlphaFoldDB" id="A0A350HA84"/>
<dbReference type="InterPro" id="IPR001845">
    <property type="entry name" value="HTH_ArsR_DNA-bd_dom"/>
</dbReference>
<dbReference type="PROSITE" id="PS50987">
    <property type="entry name" value="HTH_ARSR_2"/>
    <property type="match status" value="1"/>
</dbReference>
<organism evidence="5 6">
    <name type="scientific">candidate division WOR-3 bacterium</name>
    <dbReference type="NCBI Taxonomy" id="2052148"/>
    <lineage>
        <taxon>Bacteria</taxon>
        <taxon>Bacteria division WOR-3</taxon>
    </lineage>
</organism>